<dbReference type="AlphaFoldDB" id="A0AAQ3M5Y8"/>
<dbReference type="FunFam" id="1.20.1250.20:FF:000289">
    <property type="entry name" value="Acetyl-coenzyme A transporter 1"/>
    <property type="match status" value="1"/>
</dbReference>
<feature type="compositionally biased region" description="Acidic residues" evidence="5">
    <location>
        <begin position="78"/>
        <end position="88"/>
    </location>
</feature>
<feature type="compositionally biased region" description="Basic and acidic residues" evidence="5">
    <location>
        <begin position="189"/>
        <end position="198"/>
    </location>
</feature>
<keyword evidence="3 6" id="KW-1133">Transmembrane helix</keyword>
<gene>
    <name evidence="7" type="ORF">R9X50_00435300</name>
</gene>
<dbReference type="InterPro" id="IPR036259">
    <property type="entry name" value="MFS_trans_sf"/>
</dbReference>
<evidence type="ECO:0000256" key="2">
    <source>
        <dbReference type="ARBA" id="ARBA00022692"/>
    </source>
</evidence>
<feature type="transmembrane region" description="Helical" evidence="6">
    <location>
        <begin position="438"/>
        <end position="460"/>
    </location>
</feature>
<proteinExistence type="predicted"/>
<keyword evidence="2 6" id="KW-0812">Transmembrane</keyword>
<dbReference type="Pfam" id="PF13000">
    <property type="entry name" value="Acatn"/>
    <property type="match status" value="2"/>
</dbReference>
<feature type="transmembrane region" description="Helical" evidence="6">
    <location>
        <begin position="400"/>
        <end position="417"/>
    </location>
</feature>
<feature type="transmembrane region" description="Helical" evidence="6">
    <location>
        <begin position="510"/>
        <end position="529"/>
    </location>
</feature>
<dbReference type="GO" id="GO:0035348">
    <property type="term" value="P:acetyl-CoA transmembrane transport"/>
    <property type="evidence" value="ECO:0007669"/>
    <property type="project" value="InterPro"/>
</dbReference>
<dbReference type="InterPro" id="IPR004752">
    <property type="entry name" value="AmpG_permease/AT-1"/>
</dbReference>
<keyword evidence="4 6" id="KW-0472">Membrane</keyword>
<evidence type="ECO:0000313" key="8">
    <source>
        <dbReference type="Proteomes" id="UP001303373"/>
    </source>
</evidence>
<evidence type="ECO:0000313" key="7">
    <source>
        <dbReference type="EMBL" id="WPH01507.1"/>
    </source>
</evidence>
<evidence type="ECO:0000256" key="3">
    <source>
        <dbReference type="ARBA" id="ARBA00022989"/>
    </source>
</evidence>
<evidence type="ECO:0000256" key="4">
    <source>
        <dbReference type="ARBA" id="ARBA00023136"/>
    </source>
</evidence>
<organism evidence="7 8">
    <name type="scientific">Acrodontium crateriforme</name>
    <dbReference type="NCBI Taxonomy" id="150365"/>
    <lineage>
        <taxon>Eukaryota</taxon>
        <taxon>Fungi</taxon>
        <taxon>Dikarya</taxon>
        <taxon>Ascomycota</taxon>
        <taxon>Pezizomycotina</taxon>
        <taxon>Dothideomycetes</taxon>
        <taxon>Dothideomycetidae</taxon>
        <taxon>Mycosphaerellales</taxon>
        <taxon>Teratosphaeriaceae</taxon>
        <taxon>Acrodontium</taxon>
    </lineage>
</organism>
<feature type="transmembrane region" description="Helical" evidence="6">
    <location>
        <begin position="357"/>
        <end position="380"/>
    </location>
</feature>
<dbReference type="PANTHER" id="PTHR12778:SF9">
    <property type="entry name" value="ACETYL-COENZYME A TRANSPORTER 1"/>
    <property type="match status" value="1"/>
</dbReference>
<accession>A0AAQ3M5Y8</accession>
<name>A0AAQ3M5Y8_9PEZI</name>
<feature type="region of interest" description="Disordered" evidence="5">
    <location>
        <begin position="59"/>
        <end position="150"/>
    </location>
</feature>
<dbReference type="Gene3D" id="1.20.1250.20">
    <property type="entry name" value="MFS general substrate transporter like domains"/>
    <property type="match status" value="1"/>
</dbReference>
<feature type="compositionally biased region" description="Polar residues" evidence="5">
    <location>
        <begin position="127"/>
        <end position="141"/>
    </location>
</feature>
<dbReference type="PANTHER" id="PTHR12778">
    <property type="entry name" value="SOLUTE CARRIER FAMILY 33 ACETYL-COA TRANSPORTER -RELATED"/>
    <property type="match status" value="1"/>
</dbReference>
<feature type="region of interest" description="Disordered" evidence="5">
    <location>
        <begin position="179"/>
        <end position="202"/>
    </location>
</feature>
<feature type="transmembrane region" description="Helical" evidence="6">
    <location>
        <begin position="653"/>
        <end position="673"/>
    </location>
</feature>
<dbReference type="GO" id="GO:0008521">
    <property type="term" value="F:acetyl-CoA transmembrane transporter activity"/>
    <property type="evidence" value="ECO:0007669"/>
    <property type="project" value="InterPro"/>
</dbReference>
<feature type="transmembrane region" description="Helical" evidence="6">
    <location>
        <begin position="321"/>
        <end position="345"/>
    </location>
</feature>
<keyword evidence="8" id="KW-1185">Reference proteome</keyword>
<feature type="transmembrane region" description="Helical" evidence="6">
    <location>
        <begin position="480"/>
        <end position="498"/>
    </location>
</feature>
<feature type="compositionally biased region" description="Low complexity" evidence="5">
    <location>
        <begin position="9"/>
        <end position="22"/>
    </location>
</feature>
<protein>
    <submittedName>
        <fullName evidence="7">Uncharacterized protein</fullName>
    </submittedName>
</protein>
<dbReference type="EMBL" id="CP138585">
    <property type="protein sequence ID" value="WPH01507.1"/>
    <property type="molecule type" value="Genomic_DNA"/>
</dbReference>
<comment type="subcellular location">
    <subcellularLocation>
        <location evidence="1">Membrane</location>
        <topology evidence="1">Multi-pass membrane protein</topology>
    </subcellularLocation>
</comment>
<feature type="transmembrane region" description="Helical" evidence="6">
    <location>
        <begin position="541"/>
        <end position="566"/>
    </location>
</feature>
<dbReference type="GO" id="GO:0016020">
    <property type="term" value="C:membrane"/>
    <property type="evidence" value="ECO:0007669"/>
    <property type="project" value="UniProtKB-SubCell"/>
</dbReference>
<feature type="transmembrane region" description="Helical" evidence="6">
    <location>
        <begin position="213"/>
        <end position="238"/>
    </location>
</feature>
<sequence length="692" mass="76133">MADRTARRSSVTTTPFLSFPPVSSSLAPVVPLHHLHSPHHDLEAGHVLQDYPCSNTRIPQINTTDLSSEHDYPGEENTNLDDDDDDVESSERDHLTGYHSSSHMTRSKGKSRSPDPRGTGAAASGRKQANGSVSSTATSPTHADGMNGSFRERAKHGTSVLDLPDDSASQTARLMERSSFTLDEAPPPMHDHEKEGDSGKSFFELPQQDRRNFLLLVLLYFLQGIPMGLAGGSVPFLLKQHLSYGQIGVYSLASYPYSLKLLWSPIVDAVWSSRLGRRKSWILPIQALSGMGMIWLGTHAQSMMEKAGENDGAGVWGFTRWWFALVFMCATQDIAVDGWALTLISPANLSYASTAQTVGLTAGHFLSFTVFLALSSPDFANKWFRSAPIDQGLMTLDSYLQFWGWAYLAVTLGLAVLKREDRTREKDSIKAVYKTMGGILRLPNIQIFIIIHLIAKIGFQANDGVTSLKLLDKGFSQEDLALTVLIDFPFEISLGYYAGKWSEQYKPMRVWCWAFMGRLAAAVFAQLVVMSFPSGGTTTPYLLIVIVQHIFSTFMNTVMFVAISAFHAKISDPAIGGTYMTLLATVSNLGGTFPRFFILKFVDAFSRATCTPPTTAPANLKGDLITTPFSCVLEAEKHRCVAGGGVCNLQTDGYYIVNILCVLFGVVTFWGFIKPAAIRLQNLPMKAWRLSE</sequence>
<evidence type="ECO:0000256" key="6">
    <source>
        <dbReference type="SAM" id="Phobius"/>
    </source>
</evidence>
<evidence type="ECO:0000256" key="5">
    <source>
        <dbReference type="SAM" id="MobiDB-lite"/>
    </source>
</evidence>
<dbReference type="InterPro" id="IPR024371">
    <property type="entry name" value="AcetylCoA_trans_1-like"/>
</dbReference>
<feature type="transmembrane region" description="Helical" evidence="6">
    <location>
        <begin position="281"/>
        <end position="301"/>
    </location>
</feature>
<dbReference type="Proteomes" id="UP001303373">
    <property type="component" value="Chromosome 6"/>
</dbReference>
<reference evidence="7 8" key="1">
    <citation type="submission" date="2023-11" db="EMBL/GenBank/DDBJ databases">
        <title>An acidophilic fungus is an integral part of prey digestion in a carnivorous sundew plant.</title>
        <authorList>
            <person name="Tsai I.J."/>
        </authorList>
    </citation>
    <scope>NUCLEOTIDE SEQUENCE [LARGE SCALE GENOMIC DNA]</scope>
    <source>
        <strain evidence="7">169a</strain>
    </source>
</reference>
<dbReference type="SUPFAM" id="SSF103473">
    <property type="entry name" value="MFS general substrate transporter"/>
    <property type="match status" value="1"/>
</dbReference>
<evidence type="ECO:0000256" key="1">
    <source>
        <dbReference type="ARBA" id="ARBA00004141"/>
    </source>
</evidence>
<feature type="region of interest" description="Disordered" evidence="5">
    <location>
        <begin position="1"/>
        <end position="22"/>
    </location>
</feature>
<feature type="transmembrane region" description="Helical" evidence="6">
    <location>
        <begin position="578"/>
        <end position="598"/>
    </location>
</feature>